<reference evidence="2" key="1">
    <citation type="journal article" date="2019" name="Int. J. Syst. Evol. Microbiol.">
        <title>The Global Catalogue of Microorganisms (GCM) 10K type strain sequencing project: providing services to taxonomists for standard genome sequencing and annotation.</title>
        <authorList>
            <consortium name="The Broad Institute Genomics Platform"/>
            <consortium name="The Broad Institute Genome Sequencing Center for Infectious Disease"/>
            <person name="Wu L."/>
            <person name="Ma J."/>
        </authorList>
    </citation>
    <scope>NUCLEOTIDE SEQUENCE [LARGE SCALE GENOMIC DNA]</scope>
    <source>
        <strain evidence="2">JCM 19129</strain>
    </source>
</reference>
<organism evidence="1 2">
    <name type="scientific">Nesterenkonia rhizosphaerae</name>
    <dbReference type="NCBI Taxonomy" id="1348272"/>
    <lineage>
        <taxon>Bacteria</taxon>
        <taxon>Bacillati</taxon>
        <taxon>Actinomycetota</taxon>
        <taxon>Actinomycetes</taxon>
        <taxon>Micrococcales</taxon>
        <taxon>Micrococcaceae</taxon>
        <taxon>Nesterenkonia</taxon>
    </lineage>
</organism>
<evidence type="ECO:0000313" key="2">
    <source>
        <dbReference type="Proteomes" id="UP001500368"/>
    </source>
</evidence>
<dbReference type="Proteomes" id="UP001500368">
    <property type="component" value="Unassembled WGS sequence"/>
</dbReference>
<proteinExistence type="predicted"/>
<sequence length="130" mass="14782">MSEKRARALGARYGFHPDHRNGFIGMARDNGAVTRLDIFSWGGSSPRVRQIARAANIPRHYMVVVPGIDRLELGRFMVPLVVFPDPDQPVRPWSEVEYEFDKLYGAALKTADPDEAHQILNAVPKDRWVR</sequence>
<evidence type="ECO:0000313" key="1">
    <source>
        <dbReference type="EMBL" id="GAA4923722.1"/>
    </source>
</evidence>
<comment type="caution">
    <text evidence="1">The sequence shown here is derived from an EMBL/GenBank/DDBJ whole genome shotgun (WGS) entry which is preliminary data.</text>
</comment>
<dbReference type="RefSeq" id="WP_345477969.1">
    <property type="nucleotide sequence ID" value="NZ_BAABLW010000007.1"/>
</dbReference>
<dbReference type="EMBL" id="BAABLW010000007">
    <property type="protein sequence ID" value="GAA4923722.1"/>
    <property type="molecule type" value="Genomic_DNA"/>
</dbReference>
<accession>A0ABP9G8L4</accession>
<keyword evidence="2" id="KW-1185">Reference proteome</keyword>
<protein>
    <submittedName>
        <fullName evidence="1">Uncharacterized protein</fullName>
    </submittedName>
</protein>
<gene>
    <name evidence="1" type="ORF">GCM10025790_21100</name>
</gene>
<name>A0ABP9G8L4_9MICC</name>